<dbReference type="EMBL" id="JBHTAH010000001">
    <property type="protein sequence ID" value="MFC7068084.1"/>
    <property type="molecule type" value="Genomic_DNA"/>
</dbReference>
<evidence type="ECO:0000313" key="2">
    <source>
        <dbReference type="EMBL" id="MFC7068084.1"/>
    </source>
</evidence>
<keyword evidence="3" id="KW-1185">Reference proteome</keyword>
<keyword evidence="2" id="KW-0067">ATP-binding</keyword>
<sequence>MTWKNISTLTDLQARTETGTWLGTSRHTDADSIRRHFSVPAYDESVFDYPRVVPGCLKHARDNSAHSAAGGTDFMAIGPPGAGKSTHALEWSTRLLEVNNRPGMSEAVVWRGSTSRSEWVPLAPWATVCLPASCDVEARLESTDSAGSRSVALEDVVREVRYYEDPRDLFENHVQPGKFHVVYPDPQMTGCQEVYEDCPYEYELEFSDGDPVQHWWTAAVLARVHSGPYHFFVSFIIDEIGDVIPQEASKDAYSSYEKILLFRDTYADARKFGVSVFGYGHSDVDFHEKVKRKVRWRITMNGTANPTRASQVVGVGNVPMNTDLTSHLKTGKCVMWTEQRFCYPLAWGDIPKPTDEELRIRLVPRVPKDPADADAASREDDRDARSSSDDSGAGDGPAQASLDDVEAATDGGSVVADRADRSSTTSEGAGIDATGGGGSS</sequence>
<dbReference type="AlphaFoldDB" id="A0ABD5W431"/>
<organism evidence="2 3">
    <name type="scientific">Halobaculum lipolyticum</name>
    <dbReference type="NCBI Taxonomy" id="3032001"/>
    <lineage>
        <taxon>Archaea</taxon>
        <taxon>Methanobacteriati</taxon>
        <taxon>Methanobacteriota</taxon>
        <taxon>Stenosarchaea group</taxon>
        <taxon>Halobacteria</taxon>
        <taxon>Halobacteriales</taxon>
        <taxon>Haloferacaceae</taxon>
        <taxon>Halobaculum</taxon>
    </lineage>
</organism>
<evidence type="ECO:0000313" key="3">
    <source>
        <dbReference type="Proteomes" id="UP001596461"/>
    </source>
</evidence>
<feature type="compositionally biased region" description="Basic and acidic residues" evidence="1">
    <location>
        <begin position="362"/>
        <end position="388"/>
    </location>
</feature>
<dbReference type="GO" id="GO:0005524">
    <property type="term" value="F:ATP binding"/>
    <property type="evidence" value="ECO:0007669"/>
    <property type="project" value="UniProtKB-KW"/>
</dbReference>
<dbReference type="Proteomes" id="UP001596461">
    <property type="component" value="Unassembled WGS sequence"/>
</dbReference>
<name>A0ABD5W431_9EURY</name>
<accession>A0ABD5W431</accession>
<evidence type="ECO:0000256" key="1">
    <source>
        <dbReference type="SAM" id="MobiDB-lite"/>
    </source>
</evidence>
<keyword evidence="2" id="KW-0547">Nucleotide-binding</keyword>
<reference evidence="2 3" key="1">
    <citation type="journal article" date="2019" name="Int. J. Syst. Evol. Microbiol.">
        <title>The Global Catalogue of Microorganisms (GCM) 10K type strain sequencing project: providing services to taxonomists for standard genome sequencing and annotation.</title>
        <authorList>
            <consortium name="The Broad Institute Genomics Platform"/>
            <consortium name="The Broad Institute Genome Sequencing Center for Infectious Disease"/>
            <person name="Wu L."/>
            <person name="Ma J."/>
        </authorList>
    </citation>
    <scope>NUCLEOTIDE SEQUENCE [LARGE SCALE GENOMIC DNA]</scope>
    <source>
        <strain evidence="2 3">DT31</strain>
    </source>
</reference>
<comment type="caution">
    <text evidence="2">The sequence shown here is derived from an EMBL/GenBank/DDBJ whole genome shotgun (WGS) entry which is preliminary data.</text>
</comment>
<feature type="region of interest" description="Disordered" evidence="1">
    <location>
        <begin position="362"/>
        <end position="440"/>
    </location>
</feature>
<gene>
    <name evidence="2" type="ORF">ACFQL9_00385</name>
</gene>
<proteinExistence type="predicted"/>
<protein>
    <submittedName>
        <fullName evidence="2">ATP-binding protein</fullName>
    </submittedName>
</protein>